<dbReference type="GO" id="GO:0046872">
    <property type="term" value="F:metal ion binding"/>
    <property type="evidence" value="ECO:0007669"/>
    <property type="project" value="UniProtKB-KW"/>
</dbReference>
<feature type="active site" description="Proton donor" evidence="8">
    <location>
        <position position="137"/>
    </location>
</feature>
<feature type="domain" description="Malic enzyme N-terminal" evidence="13">
    <location>
        <begin position="114"/>
        <end position="295"/>
    </location>
</feature>
<name>A0A151SHB6_CAJCA</name>
<keyword evidence="15" id="KW-1185">Reference proteome</keyword>
<dbReference type="PANTHER" id="PTHR23406:SF76">
    <property type="entry name" value="NADP-DEPENDENT MALIC ENZYME 4, CHLOROPLASTIC"/>
    <property type="match status" value="1"/>
</dbReference>
<dbReference type="NCBIfam" id="NF010052">
    <property type="entry name" value="PRK13529.1"/>
    <property type="match status" value="1"/>
</dbReference>
<dbReference type="OrthoDB" id="5365701at2759"/>
<dbReference type="InterPro" id="IPR012302">
    <property type="entry name" value="Malic_NAD-bd"/>
</dbReference>
<dbReference type="GO" id="GO:0004473">
    <property type="term" value="F:malate dehydrogenase (decarboxylating) (NADP+) activity"/>
    <property type="evidence" value="ECO:0007669"/>
    <property type="project" value="UniProtKB-EC"/>
</dbReference>
<evidence type="ECO:0000313" key="15">
    <source>
        <dbReference type="Proteomes" id="UP000075243"/>
    </source>
</evidence>
<dbReference type="CDD" id="cd05312">
    <property type="entry name" value="NAD_bind_1_malic_enz"/>
    <property type="match status" value="1"/>
</dbReference>
<proteinExistence type="inferred from homology"/>
<comment type="similarity">
    <text evidence="2 11">Belongs to the malic enzymes family.</text>
</comment>
<dbReference type="PRINTS" id="PR00072">
    <property type="entry name" value="MALOXRDTASE"/>
</dbReference>
<protein>
    <recommendedName>
        <fullName evidence="11">Malic enzyme</fullName>
    </recommendedName>
</protein>
<keyword evidence="5 11" id="KW-0560">Oxidoreductase</keyword>
<dbReference type="SMART" id="SM00919">
    <property type="entry name" value="Malic_M"/>
    <property type="match status" value="1"/>
</dbReference>
<evidence type="ECO:0000256" key="8">
    <source>
        <dbReference type="PIRSR" id="PIRSR000106-1"/>
    </source>
</evidence>
<dbReference type="FunFam" id="3.40.50.10380:FF:000002">
    <property type="entry name" value="Malic enzyme"/>
    <property type="match status" value="1"/>
</dbReference>
<evidence type="ECO:0000313" key="14">
    <source>
        <dbReference type="EMBL" id="KYP54145.1"/>
    </source>
</evidence>
<evidence type="ECO:0000256" key="6">
    <source>
        <dbReference type="ARBA" id="ARBA00050924"/>
    </source>
</evidence>
<dbReference type="STRING" id="3821.A0A151SHB6"/>
<dbReference type="InterPro" id="IPR037062">
    <property type="entry name" value="Malic_N_dom_sf"/>
</dbReference>
<dbReference type="InterPro" id="IPR036291">
    <property type="entry name" value="NAD(P)-bd_dom_sf"/>
</dbReference>
<dbReference type="GO" id="GO:0009507">
    <property type="term" value="C:chloroplast"/>
    <property type="evidence" value="ECO:0007669"/>
    <property type="project" value="TreeGrafter"/>
</dbReference>
<keyword evidence="4" id="KW-0521">NADP</keyword>
<dbReference type="InterPro" id="IPR046346">
    <property type="entry name" value="Aminoacid_DH-like_N_sf"/>
</dbReference>
<evidence type="ECO:0000256" key="10">
    <source>
        <dbReference type="PIRSR" id="PIRSR000106-3"/>
    </source>
</evidence>
<dbReference type="AlphaFoldDB" id="A0A151SHB6"/>
<feature type="binding site" evidence="9">
    <location>
        <position position="190"/>
    </location>
    <ligand>
        <name>(S)-malate</name>
        <dbReference type="ChEBI" id="CHEBI:15589"/>
    </ligand>
</feature>
<dbReference type="Gene3D" id="3.40.50.10380">
    <property type="entry name" value="Malic enzyme, N-terminal domain"/>
    <property type="match status" value="1"/>
</dbReference>
<dbReference type="Pfam" id="PF00390">
    <property type="entry name" value="malic"/>
    <property type="match status" value="1"/>
</dbReference>
<dbReference type="GO" id="GO:0006108">
    <property type="term" value="P:malate metabolic process"/>
    <property type="evidence" value="ECO:0007669"/>
    <property type="project" value="TreeGrafter"/>
</dbReference>
<dbReference type="PROSITE" id="PS00331">
    <property type="entry name" value="MALIC_ENZYMES"/>
    <property type="match status" value="1"/>
</dbReference>
<comment type="cofactor">
    <cofactor evidence="1">
        <name>Mn(2+)</name>
        <dbReference type="ChEBI" id="CHEBI:29035"/>
    </cofactor>
</comment>
<sequence length="589" mass="64941">MEKEINGGSTVADVDDNATSCGGGVRDVYGEDKASEDRLVTPWSVSVASGYTLLRDPRFNKGLAFTEKERDAHYLSGLLPPIVISQETQVKKLIQHIRQYEVPLHKYMAMMDLQERNERLFYKLLLDHVEELLPVVYTPTVGEACQKYGSIFMHPQGLYISLKEKGRILEVLGNWPEKNIQVIVVTDGERILGLGDLGCQGMGIPVGKLSLYTALGGVRPSSCLPITIDVGTNNEKLLNDELYIGLKHRRVTGQEYAELLNEFMTAVKQNYGEKILVQFEDFANHNAFDLLEKYRSTHLVFNDDIQGTASVVLAGLIAALKLVGGNLTDHRFLFLGAGEAGTGIAELIALETSKRTNTPLDEVRKNIWLVDSKGLIVSSRKESLQHFKKPWAHEHEPVTELVDAINQIKPTVLIGTSGQGRTFTKDVVEAMASNNEKPIILALSNPTSQSECTAEEAYTWSEGRAIFASGSPFAPVEFDGKVFVPGQANNAYIFPGFGLGLIMSGTIRVHDDLLLAASEALASQVSQEDYDKGLIYPPFTNIRKISAHIAANVAAKSYELGLATRLPQPKDLVKFAEGSMYTPAYRCYR</sequence>
<dbReference type="SUPFAM" id="SSF51735">
    <property type="entry name" value="NAD(P)-binding Rossmann-fold domains"/>
    <property type="match status" value="1"/>
</dbReference>
<dbReference type="OMA" id="RITCCAP"/>
<evidence type="ECO:0000259" key="13">
    <source>
        <dbReference type="SMART" id="SM01274"/>
    </source>
</evidence>
<feature type="binding site" evidence="10">
    <location>
        <position position="304"/>
    </location>
    <ligand>
        <name>a divalent metal cation</name>
        <dbReference type="ChEBI" id="CHEBI:60240"/>
    </ligand>
</feature>
<evidence type="ECO:0000256" key="11">
    <source>
        <dbReference type="RuleBase" id="RU003426"/>
    </source>
</evidence>
<evidence type="ECO:0000256" key="5">
    <source>
        <dbReference type="ARBA" id="ARBA00023002"/>
    </source>
</evidence>
<evidence type="ECO:0000256" key="4">
    <source>
        <dbReference type="ARBA" id="ARBA00022857"/>
    </source>
</evidence>
<feature type="binding site" evidence="10">
    <location>
        <position position="281"/>
    </location>
    <ligand>
        <name>a divalent metal cation</name>
        <dbReference type="ChEBI" id="CHEBI:60240"/>
    </ligand>
</feature>
<evidence type="ECO:0000259" key="12">
    <source>
        <dbReference type="SMART" id="SM00919"/>
    </source>
</evidence>
<feature type="binding site" evidence="10">
    <location>
        <position position="280"/>
    </location>
    <ligand>
        <name>a divalent metal cation</name>
        <dbReference type="ChEBI" id="CHEBI:60240"/>
    </ligand>
</feature>
<dbReference type="SMART" id="SM01274">
    <property type="entry name" value="malic"/>
    <property type="match status" value="1"/>
</dbReference>
<evidence type="ECO:0000256" key="7">
    <source>
        <dbReference type="ARBA" id="ARBA00051384"/>
    </source>
</evidence>
<dbReference type="EMBL" id="CM003613">
    <property type="protein sequence ID" value="KYP54145.1"/>
    <property type="molecule type" value="Genomic_DNA"/>
</dbReference>
<dbReference type="InterPro" id="IPR015884">
    <property type="entry name" value="Malic_enzyme_CS"/>
</dbReference>
<comment type="catalytic activity">
    <reaction evidence="7">
        <text>oxaloacetate + H(+) = pyruvate + CO2</text>
        <dbReference type="Rhea" id="RHEA:15641"/>
        <dbReference type="ChEBI" id="CHEBI:15361"/>
        <dbReference type="ChEBI" id="CHEBI:15378"/>
        <dbReference type="ChEBI" id="CHEBI:16452"/>
        <dbReference type="ChEBI" id="CHEBI:16526"/>
        <dbReference type="EC" id="1.1.1.40"/>
    </reaction>
</comment>
<evidence type="ECO:0000256" key="3">
    <source>
        <dbReference type="ARBA" id="ARBA00022723"/>
    </source>
</evidence>
<dbReference type="InterPro" id="IPR001891">
    <property type="entry name" value="Malic_OxRdtase"/>
</dbReference>
<keyword evidence="3 10" id="KW-0479">Metal-binding</keyword>
<dbReference type="Gene3D" id="3.40.50.720">
    <property type="entry name" value="NAD(P)-binding Rossmann-like Domain"/>
    <property type="match status" value="1"/>
</dbReference>
<reference evidence="14 15" key="1">
    <citation type="journal article" date="2012" name="Nat. Biotechnol.">
        <title>Draft genome sequence of pigeonpea (Cajanus cajan), an orphan legume crop of resource-poor farmers.</title>
        <authorList>
            <person name="Varshney R.K."/>
            <person name="Chen W."/>
            <person name="Li Y."/>
            <person name="Bharti A.K."/>
            <person name="Saxena R.K."/>
            <person name="Schlueter J.A."/>
            <person name="Donoghue M.T."/>
            <person name="Azam S."/>
            <person name="Fan G."/>
            <person name="Whaley A.M."/>
            <person name="Farmer A.D."/>
            <person name="Sheridan J."/>
            <person name="Iwata A."/>
            <person name="Tuteja R."/>
            <person name="Penmetsa R.V."/>
            <person name="Wu W."/>
            <person name="Upadhyaya H.D."/>
            <person name="Yang S.P."/>
            <person name="Shah T."/>
            <person name="Saxena K.B."/>
            <person name="Michael T."/>
            <person name="McCombie W.R."/>
            <person name="Yang B."/>
            <person name="Zhang G."/>
            <person name="Yang H."/>
            <person name="Wang J."/>
            <person name="Spillane C."/>
            <person name="Cook D.R."/>
            <person name="May G.D."/>
            <person name="Xu X."/>
            <person name="Jackson S.A."/>
        </authorList>
    </citation>
    <scope>NUCLEOTIDE SEQUENCE [LARGE SCALE GENOMIC DNA]</scope>
    <source>
        <strain evidence="15">cv. Asha</strain>
    </source>
</reference>
<dbReference type="GO" id="GO:0051287">
    <property type="term" value="F:NAD binding"/>
    <property type="evidence" value="ECO:0007669"/>
    <property type="project" value="InterPro"/>
</dbReference>
<evidence type="ECO:0000256" key="9">
    <source>
        <dbReference type="PIRSR" id="PIRSR000106-2"/>
    </source>
</evidence>
<feature type="binding site" evidence="9">
    <location>
        <position position="489"/>
    </location>
    <ligand>
        <name>(S)-malate</name>
        <dbReference type="ChEBI" id="CHEBI:15589"/>
    </ligand>
</feature>
<dbReference type="PIRSF" id="PIRSF000106">
    <property type="entry name" value="ME"/>
    <property type="match status" value="1"/>
</dbReference>
<dbReference type="SUPFAM" id="SSF53223">
    <property type="entry name" value="Aminoacid dehydrogenase-like, N-terminal domain"/>
    <property type="match status" value="1"/>
</dbReference>
<dbReference type="Proteomes" id="UP000075243">
    <property type="component" value="Chromosome 11"/>
</dbReference>
<dbReference type="PANTHER" id="PTHR23406">
    <property type="entry name" value="MALIC ENZYME-RELATED"/>
    <property type="match status" value="1"/>
</dbReference>
<feature type="active site" description="Proton acceptor" evidence="8">
    <location>
        <position position="208"/>
    </location>
</feature>
<feature type="binding site" evidence="9">
    <location>
        <position position="445"/>
    </location>
    <ligand>
        <name>(S)-malate</name>
        <dbReference type="ChEBI" id="CHEBI:15589"/>
    </ligand>
</feature>
<accession>A0A151SHB6</accession>
<dbReference type="Gramene" id="C.cajan_00310.t">
    <property type="protein sequence ID" value="C.cajan_00310.t"/>
    <property type="gene ID" value="C.cajan_00310"/>
</dbReference>
<comment type="catalytic activity">
    <reaction evidence="6">
        <text>(S)-malate + NADP(+) = pyruvate + CO2 + NADPH</text>
        <dbReference type="Rhea" id="RHEA:18253"/>
        <dbReference type="ChEBI" id="CHEBI:15361"/>
        <dbReference type="ChEBI" id="CHEBI:15589"/>
        <dbReference type="ChEBI" id="CHEBI:16526"/>
        <dbReference type="ChEBI" id="CHEBI:57783"/>
        <dbReference type="ChEBI" id="CHEBI:58349"/>
        <dbReference type="EC" id="1.1.1.40"/>
    </reaction>
</comment>
<organism evidence="14 15">
    <name type="scientific">Cajanus cajan</name>
    <name type="common">Pigeon pea</name>
    <name type="synonym">Cajanus indicus</name>
    <dbReference type="NCBI Taxonomy" id="3821"/>
    <lineage>
        <taxon>Eukaryota</taxon>
        <taxon>Viridiplantae</taxon>
        <taxon>Streptophyta</taxon>
        <taxon>Embryophyta</taxon>
        <taxon>Tracheophyta</taxon>
        <taxon>Spermatophyta</taxon>
        <taxon>Magnoliopsida</taxon>
        <taxon>eudicotyledons</taxon>
        <taxon>Gunneridae</taxon>
        <taxon>Pentapetalae</taxon>
        <taxon>rosids</taxon>
        <taxon>fabids</taxon>
        <taxon>Fabales</taxon>
        <taxon>Fabaceae</taxon>
        <taxon>Papilionoideae</taxon>
        <taxon>50 kb inversion clade</taxon>
        <taxon>NPAAA clade</taxon>
        <taxon>indigoferoid/millettioid clade</taxon>
        <taxon>Phaseoleae</taxon>
        <taxon>Cajanus</taxon>
    </lineage>
</organism>
<evidence type="ECO:0000256" key="1">
    <source>
        <dbReference type="ARBA" id="ARBA00001936"/>
    </source>
</evidence>
<dbReference type="Pfam" id="PF03949">
    <property type="entry name" value="Malic_M"/>
    <property type="match status" value="1"/>
</dbReference>
<gene>
    <name evidence="14" type="ORF">KK1_000319</name>
</gene>
<comment type="cofactor">
    <cofactor evidence="10">
        <name>Mg(2+)</name>
        <dbReference type="ChEBI" id="CHEBI:18420"/>
    </cofactor>
    <cofactor evidence="10">
        <name>Mn(2+)</name>
        <dbReference type="ChEBI" id="CHEBI:29035"/>
    </cofactor>
    <text evidence="10">Divalent metal cations. Prefers magnesium or manganese.</text>
</comment>
<evidence type="ECO:0000256" key="2">
    <source>
        <dbReference type="ARBA" id="ARBA00008785"/>
    </source>
</evidence>
<dbReference type="InterPro" id="IPR012301">
    <property type="entry name" value="Malic_N_dom"/>
</dbReference>
<dbReference type="FunFam" id="3.40.50.720:FF:000067">
    <property type="entry name" value="Malic enzyme"/>
    <property type="match status" value="1"/>
</dbReference>
<feature type="domain" description="Malic enzyme NAD-binding" evidence="12">
    <location>
        <begin position="305"/>
        <end position="558"/>
    </location>
</feature>